<dbReference type="GO" id="GO:0003735">
    <property type="term" value="F:structural constituent of ribosome"/>
    <property type="evidence" value="ECO:0007669"/>
    <property type="project" value="TreeGrafter"/>
</dbReference>
<feature type="domain" description="S1 motif" evidence="5">
    <location>
        <begin position="296"/>
        <end position="365"/>
    </location>
</feature>
<dbReference type="FunFam" id="2.40.50.140:FF:000103">
    <property type="entry name" value="protein RRP5 homolog"/>
    <property type="match status" value="1"/>
</dbReference>
<dbReference type="CDD" id="cd05688">
    <property type="entry name" value="S1_RPS1_repeat_ec3"/>
    <property type="match status" value="1"/>
</dbReference>
<dbReference type="SMART" id="SM00316">
    <property type="entry name" value="S1"/>
    <property type="match status" value="4"/>
</dbReference>
<dbReference type="NCBIfam" id="NF005208">
    <property type="entry name" value="PRK06676.1"/>
    <property type="match status" value="1"/>
</dbReference>
<evidence type="ECO:0000256" key="3">
    <source>
        <dbReference type="ARBA" id="ARBA00023274"/>
    </source>
</evidence>
<dbReference type="PRINTS" id="PR00681">
    <property type="entry name" value="RIBOSOMALS1"/>
</dbReference>
<dbReference type="PANTHER" id="PTHR10724">
    <property type="entry name" value="30S RIBOSOMAL PROTEIN S1"/>
    <property type="match status" value="1"/>
</dbReference>
<accession>A0A143Y7X6</accession>
<dbReference type="PANTHER" id="PTHR10724:SF7">
    <property type="entry name" value="SMALL RIBOSOMAL SUBUNIT PROTEIN BS1C"/>
    <property type="match status" value="1"/>
</dbReference>
<evidence type="ECO:0000256" key="4">
    <source>
        <dbReference type="ARBA" id="ARBA00025604"/>
    </source>
</evidence>
<comment type="similarity">
    <text evidence="1">Belongs to the bacterial ribosomal protein bS1 family.</text>
</comment>
<reference evidence="7 9" key="2">
    <citation type="submission" date="2016-10" db="EMBL/GenBank/DDBJ databases">
        <authorList>
            <person name="Varghese N."/>
            <person name="Submissions S."/>
        </authorList>
    </citation>
    <scope>NUCLEOTIDE SEQUENCE [LARGE SCALE GENOMIC DNA]</scope>
    <source>
        <strain evidence="7 9">DSM 22150</strain>
    </source>
</reference>
<proteinExistence type="inferred from homology"/>
<dbReference type="InterPro" id="IPR003029">
    <property type="entry name" value="S1_domain"/>
</dbReference>
<dbReference type="Pfam" id="PF00575">
    <property type="entry name" value="S1"/>
    <property type="match status" value="4"/>
</dbReference>
<dbReference type="EMBL" id="FNYT01000001">
    <property type="protein sequence ID" value="SEI50996.1"/>
    <property type="molecule type" value="Genomic_DNA"/>
</dbReference>
<dbReference type="InterPro" id="IPR035104">
    <property type="entry name" value="Ribosomal_protein_S1-like"/>
</dbReference>
<evidence type="ECO:0000256" key="1">
    <source>
        <dbReference type="ARBA" id="ARBA00006767"/>
    </source>
</evidence>
<evidence type="ECO:0000256" key="2">
    <source>
        <dbReference type="ARBA" id="ARBA00022980"/>
    </source>
</evidence>
<comment type="function">
    <text evidence="4">Binds mRNA; thus facilitating recognition of the initiation point. It is needed to translate mRNA with a short Shine-Dalgarno (SD) purine-rich sequence.</text>
</comment>
<dbReference type="OrthoDB" id="9804077at2"/>
<dbReference type="RefSeq" id="WP_068620652.1">
    <property type="nucleotide sequence ID" value="NZ_FJNB01000001.1"/>
</dbReference>
<dbReference type="STRING" id="640938.TR210_199"/>
<feature type="domain" description="S1 motif" evidence="5">
    <location>
        <begin position="35"/>
        <end position="107"/>
    </location>
</feature>
<dbReference type="GO" id="GO:0006412">
    <property type="term" value="P:translation"/>
    <property type="evidence" value="ECO:0007669"/>
    <property type="project" value="TreeGrafter"/>
</dbReference>
<evidence type="ECO:0000313" key="6">
    <source>
        <dbReference type="EMBL" id="CZQ82182.1"/>
    </source>
</evidence>
<evidence type="ECO:0000313" key="7">
    <source>
        <dbReference type="EMBL" id="SEI50996.1"/>
    </source>
</evidence>
<gene>
    <name evidence="7" type="ORF">SAMN05216375_10169</name>
    <name evidence="6" type="ORF">TR210_199</name>
</gene>
<feature type="domain" description="S1 motif" evidence="5">
    <location>
        <begin position="125"/>
        <end position="190"/>
    </location>
</feature>
<dbReference type="EMBL" id="FJNB01000001">
    <property type="protein sequence ID" value="CZQ82182.1"/>
    <property type="molecule type" value="Genomic_DNA"/>
</dbReference>
<dbReference type="Proteomes" id="UP000199280">
    <property type="component" value="Unassembled WGS sequence"/>
</dbReference>
<feature type="domain" description="S1 motif" evidence="5">
    <location>
        <begin position="211"/>
        <end position="279"/>
    </location>
</feature>
<dbReference type="SUPFAM" id="SSF50249">
    <property type="entry name" value="Nucleic acid-binding proteins"/>
    <property type="match status" value="4"/>
</dbReference>
<evidence type="ECO:0000259" key="5">
    <source>
        <dbReference type="PROSITE" id="PS50126"/>
    </source>
</evidence>
<reference evidence="6 8" key="1">
    <citation type="submission" date="2016-02" db="EMBL/GenBank/DDBJ databases">
        <authorList>
            <person name="Wen L."/>
            <person name="He K."/>
            <person name="Yang H."/>
        </authorList>
    </citation>
    <scope>NUCLEOTIDE SEQUENCE [LARGE SCALE GENOMIC DNA]</scope>
    <source>
        <strain evidence="6">Trichococcus_R210</strain>
    </source>
</reference>
<dbReference type="CDD" id="cd04465">
    <property type="entry name" value="S1_RPS1_repeat_ec2_hs2"/>
    <property type="match status" value="1"/>
</dbReference>
<dbReference type="GO" id="GO:0003729">
    <property type="term" value="F:mRNA binding"/>
    <property type="evidence" value="ECO:0007669"/>
    <property type="project" value="UniProtKB-ARBA"/>
</dbReference>
<keyword evidence="3" id="KW-0687">Ribonucleoprotein</keyword>
<evidence type="ECO:0000313" key="9">
    <source>
        <dbReference type="Proteomes" id="UP000199280"/>
    </source>
</evidence>
<sequence>MSDYIENPELNEEESNNVEQTMQDVLDEALSIEVGDTVKGEVLSIQDRQAIVGIIGGGVEGVIPYNELSAKPFDEVTEILNVGDVVDLVVIKQIKDKENGSFLLSKRRVDAKIVWKEIQDKFENNEIIEAPVKDVVKGGLVVDVGVRGFVPASMVEDHFVEDFSSYKGKTMTFKIVELEPSENRLILSHKAVVESEKEANKGKLMDELVAGDIVEGKVARLTNFGAFVDLGGVDGLVHISQIAHEHVKNPGDVLSIGQTVKVKILSIDKENGRVSLSIKDTLAGPWDAIAEKAPVGAVLTGVVKRLTSFGAFVEVFPGVEGLVHISQISHQHIATPHEVLQEGQEIKVKVLDAKEDEQRLSLSIKALEEKAATEAPAAAEEKIEEYVADDSDANFTLADLLGEKLSGLKDDSEA</sequence>
<dbReference type="AlphaFoldDB" id="A0A143Y7X6"/>
<dbReference type="Proteomes" id="UP000076878">
    <property type="component" value="Unassembled WGS sequence"/>
</dbReference>
<keyword evidence="2 6" id="KW-0689">Ribosomal protein</keyword>
<dbReference type="Gene3D" id="2.40.50.140">
    <property type="entry name" value="Nucleic acid-binding proteins"/>
    <property type="match status" value="4"/>
</dbReference>
<dbReference type="FunFam" id="2.40.50.140:FF:000051">
    <property type="entry name" value="RNA-binding transcriptional accessory protein"/>
    <property type="match status" value="1"/>
</dbReference>
<dbReference type="GO" id="GO:0022627">
    <property type="term" value="C:cytosolic small ribosomal subunit"/>
    <property type="evidence" value="ECO:0007669"/>
    <property type="project" value="TreeGrafter"/>
</dbReference>
<keyword evidence="9" id="KW-1185">Reference proteome</keyword>
<name>A0A143Y7X6_9LACT</name>
<dbReference type="InterPro" id="IPR050437">
    <property type="entry name" value="Ribos_protein_bS1-like"/>
</dbReference>
<evidence type="ECO:0000313" key="8">
    <source>
        <dbReference type="Proteomes" id="UP000076878"/>
    </source>
</evidence>
<protein>
    <submittedName>
        <fullName evidence="6 7">Ribosomal protein s1</fullName>
    </submittedName>
</protein>
<dbReference type="PROSITE" id="PS50126">
    <property type="entry name" value="S1"/>
    <property type="match status" value="4"/>
</dbReference>
<dbReference type="InterPro" id="IPR012340">
    <property type="entry name" value="NA-bd_OB-fold"/>
</dbReference>
<organism evidence="6 8">
    <name type="scientific">Trichococcus ilyis</name>
    <dbReference type="NCBI Taxonomy" id="640938"/>
    <lineage>
        <taxon>Bacteria</taxon>
        <taxon>Bacillati</taxon>
        <taxon>Bacillota</taxon>
        <taxon>Bacilli</taxon>
        <taxon>Lactobacillales</taxon>
        <taxon>Carnobacteriaceae</taxon>
        <taxon>Trichococcus</taxon>
    </lineage>
</organism>